<organism evidence="1 2">
    <name type="scientific">Meloidogyne hapla</name>
    <name type="common">Root-knot nematode worm</name>
    <dbReference type="NCBI Taxonomy" id="6305"/>
    <lineage>
        <taxon>Eukaryota</taxon>
        <taxon>Metazoa</taxon>
        <taxon>Ecdysozoa</taxon>
        <taxon>Nematoda</taxon>
        <taxon>Chromadorea</taxon>
        <taxon>Rhabditida</taxon>
        <taxon>Tylenchina</taxon>
        <taxon>Tylenchomorpha</taxon>
        <taxon>Tylenchoidea</taxon>
        <taxon>Meloidogynidae</taxon>
        <taxon>Meloidogyninae</taxon>
        <taxon>Meloidogyne</taxon>
    </lineage>
</organism>
<name>A0A1I8BNK4_MELHA</name>
<evidence type="ECO:0000313" key="2">
    <source>
        <dbReference type="WBParaSite" id="MhA1_Contig373.frz3.gene6"/>
    </source>
</evidence>
<protein>
    <submittedName>
        <fullName evidence="2">Laminin EGF-like domain-containing protein</fullName>
    </submittedName>
</protein>
<evidence type="ECO:0000313" key="1">
    <source>
        <dbReference type="Proteomes" id="UP000095281"/>
    </source>
</evidence>
<reference evidence="2" key="1">
    <citation type="submission" date="2016-11" db="UniProtKB">
        <authorList>
            <consortium name="WormBaseParasite"/>
        </authorList>
    </citation>
    <scope>IDENTIFICATION</scope>
</reference>
<accession>A0A1I8BNK4</accession>
<proteinExistence type="predicted"/>
<dbReference type="AlphaFoldDB" id="A0A1I8BNK4"/>
<dbReference type="WBParaSite" id="MhA1_Contig373.frz3.gene6">
    <property type="protein sequence ID" value="MhA1_Contig373.frz3.gene6"/>
    <property type="gene ID" value="MhA1_Contig373.frz3.gene6"/>
</dbReference>
<sequence length="51" mass="5645">MCDDATWITPDCRNKGYPNPNKCSECLCPDGYAPPYCDQVEKGQMQGDGKT</sequence>
<dbReference type="Proteomes" id="UP000095281">
    <property type="component" value="Unplaced"/>
</dbReference>
<keyword evidence="1" id="KW-1185">Reference proteome</keyword>